<dbReference type="InterPro" id="IPR011278">
    <property type="entry name" value="2-MeCitrate/Citrate_synth_II"/>
</dbReference>
<dbReference type="PANTHER" id="PTHR11739:SF4">
    <property type="entry name" value="CITRATE SYNTHASE, PEROXISOMAL"/>
    <property type="match status" value="1"/>
</dbReference>
<dbReference type="PIRSF" id="PIRSF001369">
    <property type="entry name" value="Citrate_synth"/>
    <property type="match status" value="1"/>
</dbReference>
<evidence type="ECO:0000313" key="9">
    <source>
        <dbReference type="Proteomes" id="UP000005297"/>
    </source>
</evidence>
<dbReference type="EMBL" id="AATS01000020">
    <property type="protein sequence ID" value="EAU53598.1"/>
    <property type="molecule type" value="Genomic_DNA"/>
</dbReference>
<dbReference type="FunCoup" id="Q0EWI1">
    <property type="interactions" value="225"/>
</dbReference>
<dbReference type="STRING" id="314344.AL013_09610"/>
<evidence type="ECO:0000256" key="1">
    <source>
        <dbReference type="ARBA" id="ARBA00004751"/>
    </source>
</evidence>
<feature type="active site" evidence="7">
    <location>
        <position position="274"/>
    </location>
</feature>
<reference evidence="8 9" key="1">
    <citation type="submission" date="2006-09" db="EMBL/GenBank/DDBJ databases">
        <authorList>
            <person name="Emerson D."/>
            <person name="Ferriera S."/>
            <person name="Johnson J."/>
            <person name="Kravitz S."/>
            <person name="Halpern A."/>
            <person name="Remington K."/>
            <person name="Beeson K."/>
            <person name="Tran B."/>
            <person name="Rogers Y.-H."/>
            <person name="Friedman R."/>
            <person name="Venter J.C."/>
        </authorList>
    </citation>
    <scope>NUCLEOTIDE SEQUENCE [LARGE SCALE GENOMIC DNA]</scope>
    <source>
        <strain evidence="8 9">PV-1</strain>
    </source>
</reference>
<dbReference type="NCBIfam" id="NF010639">
    <property type="entry name" value="PRK14036.1"/>
    <property type="match status" value="1"/>
</dbReference>
<dbReference type="GO" id="GO:0036440">
    <property type="term" value="F:citrate synthase activity"/>
    <property type="evidence" value="ECO:0007669"/>
    <property type="project" value="UniProtKB-EC"/>
</dbReference>
<dbReference type="InterPro" id="IPR036969">
    <property type="entry name" value="Citrate_synthase_sf"/>
</dbReference>
<keyword evidence="3" id="KW-0816">Tricarboxylic acid cycle</keyword>
<dbReference type="Gene3D" id="1.10.580.10">
    <property type="entry name" value="Citrate Synthase, domain 1"/>
    <property type="match status" value="1"/>
</dbReference>
<dbReference type="GO" id="GO:0005829">
    <property type="term" value="C:cytosol"/>
    <property type="evidence" value="ECO:0007669"/>
    <property type="project" value="TreeGrafter"/>
</dbReference>
<dbReference type="CDD" id="cd06112">
    <property type="entry name" value="citrate_synt_like_1_1"/>
    <property type="match status" value="1"/>
</dbReference>
<keyword evidence="4 6" id="KW-0808">Transferase</keyword>
<name>Q0EWI1_9PROT</name>
<dbReference type="PANTHER" id="PTHR11739">
    <property type="entry name" value="CITRATE SYNTHASE"/>
    <property type="match status" value="1"/>
</dbReference>
<dbReference type="AlphaFoldDB" id="Q0EWI1"/>
<dbReference type="GO" id="GO:0005975">
    <property type="term" value="P:carbohydrate metabolic process"/>
    <property type="evidence" value="ECO:0007669"/>
    <property type="project" value="TreeGrafter"/>
</dbReference>
<proteinExistence type="inferred from homology"/>
<dbReference type="Gene3D" id="1.10.230.10">
    <property type="entry name" value="Cytochrome P450-Terp, domain 2"/>
    <property type="match status" value="1"/>
</dbReference>
<dbReference type="RefSeq" id="WP_009850193.1">
    <property type="nucleotide sequence ID" value="NZ_DS022294.1"/>
</dbReference>
<dbReference type="InParanoid" id="Q0EWI1"/>
<dbReference type="UniPathway" id="UPA00223">
    <property type="reaction ID" value="UER00717"/>
</dbReference>
<keyword evidence="8" id="KW-0012">Acyltransferase</keyword>
<dbReference type="eggNOG" id="COG0372">
    <property type="taxonomic scope" value="Bacteria"/>
</dbReference>
<dbReference type="InterPro" id="IPR016143">
    <property type="entry name" value="Citrate_synth-like_sm_a-sub"/>
</dbReference>
<comment type="pathway">
    <text evidence="1">Carbohydrate metabolism; tricarboxylic acid cycle; isocitrate from oxaloacetate: step 1/2.</text>
</comment>
<accession>Q0EWI1</accession>
<gene>
    <name evidence="8" type="ORF">SPV1_13402</name>
</gene>
<evidence type="ECO:0000313" key="8">
    <source>
        <dbReference type="EMBL" id="EAU53598.1"/>
    </source>
</evidence>
<evidence type="ECO:0000256" key="6">
    <source>
        <dbReference type="PIRNR" id="PIRNR001369"/>
    </source>
</evidence>
<comment type="caution">
    <text evidence="8">The sequence shown here is derived from an EMBL/GenBank/DDBJ whole genome shotgun (WGS) entry which is preliminary data.</text>
</comment>
<evidence type="ECO:0000256" key="3">
    <source>
        <dbReference type="ARBA" id="ARBA00022532"/>
    </source>
</evidence>
<dbReference type="NCBIfam" id="TIGR01800">
    <property type="entry name" value="cit_synth_II"/>
    <property type="match status" value="1"/>
</dbReference>
<dbReference type="PRINTS" id="PR00143">
    <property type="entry name" value="CITRTSNTHASE"/>
</dbReference>
<feature type="active site" evidence="7">
    <location>
        <position position="328"/>
    </location>
</feature>
<dbReference type="SUPFAM" id="SSF48256">
    <property type="entry name" value="Citrate synthase"/>
    <property type="match status" value="1"/>
</dbReference>
<protein>
    <recommendedName>
        <fullName evidence="6">Citrate synthase</fullName>
    </recommendedName>
</protein>
<evidence type="ECO:0000256" key="4">
    <source>
        <dbReference type="ARBA" id="ARBA00022679"/>
    </source>
</evidence>
<dbReference type="Proteomes" id="UP000005297">
    <property type="component" value="Unassembled WGS sequence"/>
</dbReference>
<dbReference type="Pfam" id="PF00285">
    <property type="entry name" value="Citrate_synt"/>
    <property type="match status" value="1"/>
</dbReference>
<comment type="similarity">
    <text evidence="2 6">Belongs to the citrate synthase family.</text>
</comment>
<dbReference type="InterPro" id="IPR024176">
    <property type="entry name" value="Citrate_synthase_bac-typ"/>
</dbReference>
<evidence type="ECO:0000256" key="7">
    <source>
        <dbReference type="PIRSR" id="PIRSR001369-1"/>
    </source>
</evidence>
<evidence type="ECO:0000256" key="2">
    <source>
        <dbReference type="ARBA" id="ARBA00010566"/>
    </source>
</evidence>
<sequence length="391" mass="43382">MTENKITATSGIACYSPGLAGIPAAESSISYVDGQHGYLEYRGIDIEQLAEHSSFEETAWLLLYGTLPTADELAAFDKELRHHRRVKFRIRDMMKCFPESAHPMDSLQATVAALGMYYPFPKSEKGRLDPKTAHQVCVNLIAKMPTLVAAHARMRHGDDPIAPRDDLSHAANFFYMLTGEEPYPLTERIMDVALIVHAEHTMNASTFSTLVVASTHADPYSSISAAIGALAGPLHGGANEDVLHMLDEIGSVEAADAYLNNKLSKKEKISGLGHRVYKTKDPRATLLQKLYVELTEKMGSDPTYEIARHIEELSKSTLGSKGVCPNVDFYSGIVYRKLGIATDLFTPIFAVSRVAGWLAHWKEQLGDGRLYRPNQIYRGLRDQTYVPIEKR</sequence>
<dbReference type="HOGENOM" id="CLU_025068_2_1_0"/>
<evidence type="ECO:0000256" key="5">
    <source>
        <dbReference type="ARBA" id="ARBA00049288"/>
    </source>
</evidence>
<keyword evidence="9" id="KW-1185">Reference proteome</keyword>
<dbReference type="InterPro" id="IPR016142">
    <property type="entry name" value="Citrate_synth-like_lrg_a-sub"/>
</dbReference>
<dbReference type="InterPro" id="IPR002020">
    <property type="entry name" value="Citrate_synthase"/>
</dbReference>
<dbReference type="OrthoDB" id="5288391at2"/>
<organism evidence="8 9">
    <name type="scientific">Mariprofundus ferrooxydans PV-1</name>
    <dbReference type="NCBI Taxonomy" id="314345"/>
    <lineage>
        <taxon>Bacteria</taxon>
        <taxon>Pseudomonadati</taxon>
        <taxon>Pseudomonadota</taxon>
        <taxon>Candidatius Mariprofundia</taxon>
        <taxon>Mariprofundales</taxon>
        <taxon>Mariprofundaceae</taxon>
        <taxon>Mariprofundus</taxon>
    </lineage>
</organism>
<comment type="catalytic activity">
    <reaction evidence="5">
        <text>oxaloacetate + acetyl-CoA + H2O = citrate + CoA + H(+)</text>
        <dbReference type="Rhea" id="RHEA:16845"/>
        <dbReference type="ChEBI" id="CHEBI:15377"/>
        <dbReference type="ChEBI" id="CHEBI:15378"/>
        <dbReference type="ChEBI" id="CHEBI:16452"/>
        <dbReference type="ChEBI" id="CHEBI:16947"/>
        <dbReference type="ChEBI" id="CHEBI:57287"/>
        <dbReference type="ChEBI" id="CHEBI:57288"/>
        <dbReference type="EC" id="2.3.3.16"/>
    </reaction>
</comment>
<dbReference type="GO" id="GO:0006099">
    <property type="term" value="P:tricarboxylic acid cycle"/>
    <property type="evidence" value="ECO:0007669"/>
    <property type="project" value="UniProtKB-UniPathway"/>
</dbReference>